<dbReference type="InterPro" id="IPR013096">
    <property type="entry name" value="Cupin_2"/>
</dbReference>
<gene>
    <name evidence="2" type="ORF">WKW82_25860</name>
</gene>
<dbReference type="InterPro" id="IPR014710">
    <property type="entry name" value="RmlC-like_jellyroll"/>
</dbReference>
<accession>A0ABU8WRC0</accession>
<sequence>MNTEALIETQQGAKASAHVRPVRRIVTGENQQGRSIFVSDGPAPNHTTDPKTPLAHVLWVTGEACAPGPDPAPAGEAFGFHSKGGSLLRVVDFPPDEAYEPEKLAQFLDEHGVRDKGDARHFWFHKTQSLDYAIVLEGEIHALMDEGETLMRAGDILIQRATNHSWANRSGKPCRMAFVLLDLEGGTEDR</sequence>
<dbReference type="InterPro" id="IPR011051">
    <property type="entry name" value="RmlC_Cupin_sf"/>
</dbReference>
<dbReference type="EMBL" id="JBBKZT010000013">
    <property type="protein sequence ID" value="MEJ8850097.1"/>
    <property type="molecule type" value="Genomic_DNA"/>
</dbReference>
<keyword evidence="3" id="KW-1185">Reference proteome</keyword>
<name>A0ABU8WRC0_9BURK</name>
<comment type="caution">
    <text evidence="2">The sequence shown here is derived from an EMBL/GenBank/DDBJ whole genome shotgun (WGS) entry which is preliminary data.</text>
</comment>
<dbReference type="RefSeq" id="WP_340345315.1">
    <property type="nucleotide sequence ID" value="NZ_JBBKZT010000013.1"/>
</dbReference>
<evidence type="ECO:0000313" key="2">
    <source>
        <dbReference type="EMBL" id="MEJ8850097.1"/>
    </source>
</evidence>
<evidence type="ECO:0000259" key="1">
    <source>
        <dbReference type="Pfam" id="PF07883"/>
    </source>
</evidence>
<dbReference type="Gene3D" id="2.20.70.150">
    <property type="match status" value="1"/>
</dbReference>
<dbReference type="Gene3D" id="2.60.120.10">
    <property type="entry name" value="Jelly Rolls"/>
    <property type="match status" value="1"/>
</dbReference>
<reference evidence="2 3" key="1">
    <citation type="submission" date="2024-03" db="EMBL/GenBank/DDBJ databases">
        <title>Novel species of the genus Variovorax.</title>
        <authorList>
            <person name="Liu Q."/>
            <person name="Xin Y.-H."/>
        </authorList>
    </citation>
    <scope>NUCLEOTIDE SEQUENCE [LARGE SCALE GENOMIC DNA]</scope>
    <source>
        <strain evidence="2 3">KACC 18900</strain>
    </source>
</reference>
<feature type="domain" description="Cupin type-2" evidence="1">
    <location>
        <begin position="125"/>
        <end position="179"/>
    </location>
</feature>
<dbReference type="CDD" id="cd02231">
    <property type="entry name" value="cupin_BLL6423-like"/>
    <property type="match status" value="1"/>
</dbReference>
<dbReference type="Proteomes" id="UP001385892">
    <property type="component" value="Unassembled WGS sequence"/>
</dbReference>
<dbReference type="PANTHER" id="PTHR36156:SF2">
    <property type="entry name" value="CUPIN TYPE-2 DOMAIN-CONTAINING PROTEIN"/>
    <property type="match status" value="1"/>
</dbReference>
<dbReference type="PANTHER" id="PTHR36156">
    <property type="entry name" value="SLR2101 PROTEIN"/>
    <property type="match status" value="1"/>
</dbReference>
<proteinExistence type="predicted"/>
<organism evidence="2 3">
    <name type="scientific">Variovorax rhizosphaerae</name>
    <dbReference type="NCBI Taxonomy" id="1836200"/>
    <lineage>
        <taxon>Bacteria</taxon>
        <taxon>Pseudomonadati</taxon>
        <taxon>Pseudomonadota</taxon>
        <taxon>Betaproteobacteria</taxon>
        <taxon>Burkholderiales</taxon>
        <taxon>Comamonadaceae</taxon>
        <taxon>Variovorax</taxon>
    </lineage>
</organism>
<dbReference type="Pfam" id="PF07883">
    <property type="entry name" value="Cupin_2"/>
    <property type="match status" value="1"/>
</dbReference>
<evidence type="ECO:0000313" key="3">
    <source>
        <dbReference type="Proteomes" id="UP001385892"/>
    </source>
</evidence>
<protein>
    <submittedName>
        <fullName evidence="2">Cupin domain-containing protein</fullName>
    </submittedName>
</protein>
<dbReference type="InterPro" id="IPR047142">
    <property type="entry name" value="OryJ/VirC-like"/>
</dbReference>
<dbReference type="SUPFAM" id="SSF51182">
    <property type="entry name" value="RmlC-like cupins"/>
    <property type="match status" value="1"/>
</dbReference>